<dbReference type="GO" id="GO:0005739">
    <property type="term" value="C:mitochondrion"/>
    <property type="evidence" value="ECO:0007669"/>
    <property type="project" value="GOC"/>
</dbReference>
<dbReference type="InterPro" id="IPR019401">
    <property type="entry name" value="Znf_CHCC"/>
</dbReference>
<dbReference type="EMBL" id="GL349469">
    <property type="protein sequence ID" value="KNC51723.1"/>
    <property type="molecule type" value="Genomic_DNA"/>
</dbReference>
<dbReference type="PANTHER" id="PTHR13156:SF0">
    <property type="entry name" value="NADH DEHYDROGENASE [UBIQUINONE] IRON-SULFUR PROTEIN 6, MITOCHONDRIAL"/>
    <property type="match status" value="1"/>
</dbReference>
<dbReference type="eggNOG" id="KOG3456">
    <property type="taxonomic scope" value="Eukaryota"/>
</dbReference>
<evidence type="ECO:0000313" key="2">
    <source>
        <dbReference type="EMBL" id="KNC51723.1"/>
    </source>
</evidence>
<reference evidence="2 3" key="1">
    <citation type="submission" date="2010-05" db="EMBL/GenBank/DDBJ databases">
        <title>The Genome Sequence of Thecamonas trahens ATCC 50062.</title>
        <authorList>
            <consortium name="The Broad Institute Genome Sequencing Platform"/>
            <person name="Russ C."/>
            <person name="Cuomo C."/>
            <person name="Shea T."/>
            <person name="Young S.K."/>
            <person name="Zeng Q."/>
            <person name="Koehrsen M."/>
            <person name="Haas B."/>
            <person name="Borodovsky M."/>
            <person name="Guigo R."/>
            <person name="Alvarado L."/>
            <person name="Berlin A."/>
            <person name="Bochicchio J."/>
            <person name="Borenstein D."/>
            <person name="Chapman S."/>
            <person name="Chen Z."/>
            <person name="Freedman E."/>
            <person name="Gellesch M."/>
            <person name="Goldberg J."/>
            <person name="Griggs A."/>
            <person name="Gujja S."/>
            <person name="Heilman E."/>
            <person name="Heiman D."/>
            <person name="Hepburn T."/>
            <person name="Howarth C."/>
            <person name="Jen D."/>
            <person name="Larson L."/>
            <person name="Mehta T."/>
            <person name="Park D."/>
            <person name="Pearson M."/>
            <person name="Roberts A."/>
            <person name="Saif S."/>
            <person name="Shenoy N."/>
            <person name="Sisk P."/>
            <person name="Stolte C."/>
            <person name="Sykes S."/>
            <person name="Thomson T."/>
            <person name="Walk T."/>
            <person name="White J."/>
            <person name="Yandava C."/>
            <person name="Burger G."/>
            <person name="Gray M.W."/>
            <person name="Holland P.W.H."/>
            <person name="King N."/>
            <person name="Lang F.B.F."/>
            <person name="Roger A.J."/>
            <person name="Ruiz-Trillo I."/>
            <person name="Lander E."/>
            <person name="Nusbaum C."/>
        </authorList>
    </citation>
    <scope>NUCLEOTIDE SEQUENCE [LARGE SCALE GENOMIC DNA]</scope>
    <source>
        <strain evidence="2 3">ATCC 50062</strain>
    </source>
</reference>
<dbReference type="STRING" id="461836.A0A0L0DK36"/>
<dbReference type="GO" id="GO:0006120">
    <property type="term" value="P:mitochondrial electron transport, NADH to ubiquinone"/>
    <property type="evidence" value="ECO:0007669"/>
    <property type="project" value="TreeGrafter"/>
</dbReference>
<name>A0A0L0DK36_THETB</name>
<organism evidence="2 3">
    <name type="scientific">Thecamonas trahens ATCC 50062</name>
    <dbReference type="NCBI Taxonomy" id="461836"/>
    <lineage>
        <taxon>Eukaryota</taxon>
        <taxon>Apusozoa</taxon>
        <taxon>Apusomonadida</taxon>
        <taxon>Apusomonadidae</taxon>
        <taxon>Thecamonas</taxon>
    </lineage>
</organism>
<gene>
    <name evidence="2" type="ORF">AMSG_07792</name>
</gene>
<evidence type="ECO:0000259" key="1">
    <source>
        <dbReference type="Pfam" id="PF10276"/>
    </source>
</evidence>
<protein>
    <submittedName>
        <fullName evidence="2">NADH ubiquinone oxidoreductase subunit</fullName>
    </submittedName>
</protein>
<dbReference type="AlphaFoldDB" id="A0A0L0DK36"/>
<dbReference type="Pfam" id="PF10276">
    <property type="entry name" value="zf-CHCC"/>
    <property type="match status" value="1"/>
</dbReference>
<dbReference type="OrthoDB" id="307899at2759"/>
<dbReference type="GeneID" id="25566635"/>
<feature type="domain" description="Zinc finger CHCC-type" evidence="1">
    <location>
        <begin position="48"/>
        <end position="81"/>
    </location>
</feature>
<dbReference type="RefSeq" id="XP_013755852.1">
    <property type="nucleotide sequence ID" value="XM_013900398.1"/>
</dbReference>
<keyword evidence="3" id="KW-1185">Reference proteome</keyword>
<evidence type="ECO:0000313" key="3">
    <source>
        <dbReference type="Proteomes" id="UP000054408"/>
    </source>
</evidence>
<proteinExistence type="predicted"/>
<dbReference type="PANTHER" id="PTHR13156">
    <property type="entry name" value="NADH-UBIQUINONE OXIDOREDUCTASE 13 KD-A SUBUNIT"/>
    <property type="match status" value="1"/>
</dbReference>
<accession>A0A0L0DK36</accession>
<dbReference type="Proteomes" id="UP000054408">
    <property type="component" value="Unassembled WGS sequence"/>
</dbReference>
<sequence>MAVRSMTLPANKKYVNGHKVDPAAQPKPSNAAELISKVPPVEIDGPATVCDGGRGPLGHPRVFINLEPHRPVECGYCGVRYVQSHSH</sequence>
<keyword evidence="2" id="KW-0830">Ubiquinone</keyword>
<dbReference type="Gene3D" id="2.60.260.40">
    <property type="entry name" value="q5lls5 like domains"/>
    <property type="match status" value="1"/>
</dbReference>